<accession>A0A1I8FES4</accession>
<keyword evidence="2" id="KW-1185">Reference proteome</keyword>
<feature type="region of interest" description="Disordered" evidence="1">
    <location>
        <begin position="531"/>
        <end position="570"/>
    </location>
</feature>
<name>A0A1I8FES4_9PLAT</name>
<evidence type="ECO:0000313" key="3">
    <source>
        <dbReference type="WBParaSite" id="maker-unitig_31946-snap-gene-0.2-mRNA-1"/>
    </source>
</evidence>
<feature type="region of interest" description="Disordered" evidence="1">
    <location>
        <begin position="59"/>
        <end position="143"/>
    </location>
</feature>
<proteinExistence type="predicted"/>
<reference evidence="3" key="1">
    <citation type="submission" date="2016-11" db="UniProtKB">
        <authorList>
            <consortium name="WormBaseParasite"/>
        </authorList>
    </citation>
    <scope>IDENTIFICATION</scope>
</reference>
<organism evidence="2 3">
    <name type="scientific">Macrostomum lignano</name>
    <dbReference type="NCBI Taxonomy" id="282301"/>
    <lineage>
        <taxon>Eukaryota</taxon>
        <taxon>Metazoa</taxon>
        <taxon>Spiralia</taxon>
        <taxon>Lophotrochozoa</taxon>
        <taxon>Platyhelminthes</taxon>
        <taxon>Rhabditophora</taxon>
        <taxon>Macrostomorpha</taxon>
        <taxon>Macrostomida</taxon>
        <taxon>Macrostomidae</taxon>
        <taxon>Macrostomum</taxon>
    </lineage>
</organism>
<feature type="compositionally biased region" description="Low complexity" evidence="1">
    <location>
        <begin position="104"/>
        <end position="115"/>
    </location>
</feature>
<dbReference type="WBParaSite" id="maker-unitig_31946-snap-gene-0.2-mRNA-1">
    <property type="protein sequence ID" value="maker-unitig_31946-snap-gene-0.2-mRNA-1"/>
    <property type="gene ID" value="maker-unitig_31946-snap-gene-0.2"/>
</dbReference>
<evidence type="ECO:0000313" key="2">
    <source>
        <dbReference type="Proteomes" id="UP000095280"/>
    </source>
</evidence>
<feature type="region of interest" description="Disordered" evidence="1">
    <location>
        <begin position="161"/>
        <end position="184"/>
    </location>
</feature>
<dbReference type="Proteomes" id="UP000095280">
    <property type="component" value="Unplaced"/>
</dbReference>
<evidence type="ECO:0000256" key="1">
    <source>
        <dbReference type="SAM" id="MobiDB-lite"/>
    </source>
</evidence>
<feature type="compositionally biased region" description="Gly residues" evidence="1">
    <location>
        <begin position="1002"/>
        <end position="1012"/>
    </location>
</feature>
<sequence>MRQGFQRLNSLYGGPLPYQQRWRGALGLANSWVGRGAGTAKGIKLETCMGLERPVRVRDCSEDSRGQAGAGASSLEVQQPSSERTRTSPSSASSAVRDAPGLPPSSGASSASELSQTRPGRGLSCRQRRRCPGKPAGPDSGLVEAGSAKTLAVLQLANFGKASDSGGRAGSRCRRRCRSDGRQQAGGHGALVAAWPGTNVNRSGSPARPVTGMPAIRQSCLLAAAAAATADGCAAPAAAVEVERRIRSRTCWRLLGGIDPLCLAAGSAEQPHRLLVFAAVLLAKSRRGFVVDQLSVTAEPAGLPVNASQRDRPPARCSARVRGAQFAGCALGWMKPAGAAGPEQPSQFHAKCPKPPCCWASQSGHSRVAEDNSDWCGDQRLHGSRGTFVCAMPQTALDVDAAARAAASADGPATVQAAVISVSPARDVALKSASSVSTADKPQIAAGCSLRLLPQQAVPVSAISGVVSNHRAAEAPAPTPPAGQTHVPLSRDRFDRFLSPAQFRLFYRELFSNSNSRRWQTVRQAVQTPIESRVNRTKPGAVCDDRREGSDSVRATPGGGPQQTETSKRLSSSAAAFVVKSDQWLPRQADWRAERCCRQAAVPTAQLCQQRRRRWPPGWCPVRSCWRDPSRRGDALKRPWRSGLRRMQFAGDESRPRCSVEIVDVELGAVDARGAGGARGCCRLSGSWNRLSAQILVVVVSGFAASATTALSRSVGPAWLAARRLVAAVAAQRVRRCAAADGCSSKLVSISVNENELTSCRLGGRGSGGFGQQPNGLLPQGGALAGDVGPWPAAPGGCCCAAGCWAAGSRSCSRRRSRAGTGLTARAPASCAAQTADEIGKSTRAWLGSRAAGLVHDSAPRDWDGDAQFLLCCCCLLQILVLQFCLLLLPEQQICVFFARSFEVLIGFACKVTPQSQPGSRIKRVYMFDEMRKPGPLHCTSGPAWTQPQGHQDGYHGPLGHGCFARHRYLQGKIRSPRISGQLVRYLRRYRASDKSTSWTLRGGGPRCGTGGHRNSLRDTAAPGCPWSARVSEMGGNASSLFSGRGGAPLQLKSSQLKRGRRPSTKHLVKLVSRQMSVTRPVHQPGAGLGPQSSIPGLPTLRFRLATDGPGQCGQAGLAQRRLRHPISDGAQLIKQVRMRQLQLGAEADRANQE</sequence>
<feature type="region of interest" description="Disordered" evidence="1">
    <location>
        <begin position="1001"/>
        <end position="1021"/>
    </location>
</feature>
<protein>
    <submittedName>
        <fullName evidence="3">Protein kinase domain-containing protein</fullName>
    </submittedName>
</protein>
<dbReference type="AlphaFoldDB" id="A0A1I8FES4"/>